<evidence type="ECO:0000313" key="2">
    <source>
        <dbReference type="Proteomes" id="UP000253517"/>
    </source>
</evidence>
<dbReference type="AlphaFoldDB" id="A0A368ZZM2"/>
<comment type="caution">
    <text evidence="1">The sequence shown here is derived from an EMBL/GenBank/DDBJ whole genome shotgun (WGS) entry which is preliminary data.</text>
</comment>
<sequence>MLISPLLSISFASYLLPPLKVISLCLCRESNLYNFTVSTPHGGQYNCAIVDKDFLLDPSKQNKLKELCREIGVNYQNKDIPQLINDLKSKKLINDLKSKNILVNTKGEIEDLFPDQDIANITGRNISDIQKIKSKYPNKISKAFKELFGTGKAEYAIQIADYYVQNNTSHPLEDIIRKLYKNDISNINL</sequence>
<accession>A0A368ZZM2</accession>
<keyword evidence="2" id="KW-1185">Reference proteome</keyword>
<name>A0A368ZZM2_9FLAO</name>
<gene>
    <name evidence="1" type="ORF">DES35_104165</name>
</gene>
<organism evidence="1 2">
    <name type="scientific">Schleiferia thermophila</name>
    <dbReference type="NCBI Taxonomy" id="884107"/>
    <lineage>
        <taxon>Bacteria</taxon>
        <taxon>Pseudomonadati</taxon>
        <taxon>Bacteroidota</taxon>
        <taxon>Flavobacteriia</taxon>
        <taxon>Flavobacteriales</taxon>
        <taxon>Schleiferiaceae</taxon>
        <taxon>Schleiferia</taxon>
    </lineage>
</organism>
<proteinExistence type="predicted"/>
<dbReference type="EMBL" id="QPJS01000004">
    <property type="protein sequence ID" value="RCX02405.1"/>
    <property type="molecule type" value="Genomic_DNA"/>
</dbReference>
<dbReference type="Proteomes" id="UP000253517">
    <property type="component" value="Unassembled WGS sequence"/>
</dbReference>
<protein>
    <submittedName>
        <fullName evidence="1">Uncharacterized protein</fullName>
    </submittedName>
</protein>
<evidence type="ECO:0000313" key="1">
    <source>
        <dbReference type="EMBL" id="RCX02405.1"/>
    </source>
</evidence>
<reference evidence="1 2" key="1">
    <citation type="submission" date="2018-07" db="EMBL/GenBank/DDBJ databases">
        <title>Genomic Encyclopedia of Type Strains, Phase IV (KMG-IV): sequencing the most valuable type-strain genomes for metagenomic binning, comparative biology and taxonomic classification.</title>
        <authorList>
            <person name="Goeker M."/>
        </authorList>
    </citation>
    <scope>NUCLEOTIDE SEQUENCE [LARGE SCALE GENOMIC DNA]</scope>
    <source>
        <strain evidence="1 2">DSM 21410</strain>
    </source>
</reference>